<proteinExistence type="predicted"/>
<dbReference type="EMBL" id="BTRK01000005">
    <property type="protein sequence ID" value="GMR54580.1"/>
    <property type="molecule type" value="Genomic_DNA"/>
</dbReference>
<reference evidence="3" key="1">
    <citation type="submission" date="2022-10" db="EMBL/GenBank/DDBJ databases">
        <title>Genome assembly of Pristionchus species.</title>
        <authorList>
            <person name="Yoshida K."/>
            <person name="Sommer R.J."/>
        </authorList>
    </citation>
    <scope>NUCLEOTIDE SEQUENCE [LARGE SCALE GENOMIC DNA]</scope>
    <source>
        <strain evidence="3">RS5460</strain>
    </source>
</reference>
<dbReference type="AlphaFoldDB" id="A0AAN5D2F9"/>
<name>A0AAN5D2F9_9BILA</name>
<dbReference type="Proteomes" id="UP001328107">
    <property type="component" value="Unassembled WGS sequence"/>
</dbReference>
<evidence type="ECO:0000256" key="1">
    <source>
        <dbReference type="SAM" id="MobiDB-lite"/>
    </source>
</evidence>
<keyword evidence="3" id="KW-1185">Reference proteome</keyword>
<accession>A0AAN5D2F9</accession>
<organism evidence="2 3">
    <name type="scientific">Pristionchus mayeri</name>
    <dbReference type="NCBI Taxonomy" id="1317129"/>
    <lineage>
        <taxon>Eukaryota</taxon>
        <taxon>Metazoa</taxon>
        <taxon>Ecdysozoa</taxon>
        <taxon>Nematoda</taxon>
        <taxon>Chromadorea</taxon>
        <taxon>Rhabditida</taxon>
        <taxon>Rhabditina</taxon>
        <taxon>Diplogasteromorpha</taxon>
        <taxon>Diplogasteroidea</taxon>
        <taxon>Neodiplogasteridae</taxon>
        <taxon>Pristionchus</taxon>
    </lineage>
</organism>
<protein>
    <submittedName>
        <fullName evidence="2">Uncharacterized protein</fullName>
    </submittedName>
</protein>
<sequence>MPSETAATEPLAVQVMRAVLSSRLPAAPDQRQTIEDALAVHDSVCVRVAIGHSECEARCTRSAPVELWSVRVEEEEEEGRRGQGPRPLPSLFLLNAVRSYVHFSQLSAWLRPAADDGAEPPAAASYELLLPQQHQALAARALLAPPADATLAEHAFPLAADTRRGRVVRVTVAYVQRSRPLQPSGLCLQLGRLPTDEWLLPSPLPSPTGHEESLLMMASSPTALFEAAEITRGAPKHKASEPPLFSPNGPALKQAFLGGEKEEELVIEHVRDECTREDTVVEEEQICLELLEEKEEKRVEEKKEEEERERKTRRRTMMMMREKEKEQPAVKRERRGGLRRMIGGEWQRLRGK</sequence>
<evidence type="ECO:0000313" key="2">
    <source>
        <dbReference type="EMBL" id="GMR54580.1"/>
    </source>
</evidence>
<evidence type="ECO:0000313" key="3">
    <source>
        <dbReference type="Proteomes" id="UP001328107"/>
    </source>
</evidence>
<feature type="compositionally biased region" description="Basic and acidic residues" evidence="1">
    <location>
        <begin position="320"/>
        <end position="331"/>
    </location>
</feature>
<gene>
    <name evidence="2" type="ORF">PMAYCL1PPCAC_24775</name>
</gene>
<feature type="non-terminal residue" evidence="2">
    <location>
        <position position="352"/>
    </location>
</feature>
<comment type="caution">
    <text evidence="2">The sequence shown here is derived from an EMBL/GenBank/DDBJ whole genome shotgun (WGS) entry which is preliminary data.</text>
</comment>
<feature type="region of interest" description="Disordered" evidence="1">
    <location>
        <begin position="296"/>
        <end position="337"/>
    </location>
</feature>